<feature type="transmembrane region" description="Helical" evidence="11">
    <location>
        <begin position="12"/>
        <end position="39"/>
    </location>
</feature>
<proteinExistence type="inferred from homology"/>
<evidence type="ECO:0000313" key="14">
    <source>
        <dbReference type="EMBL" id="PHN03074.1"/>
    </source>
</evidence>
<dbReference type="SUPFAM" id="SSF56176">
    <property type="entry name" value="FAD-binding/transporter-associated domain-like"/>
    <property type="match status" value="1"/>
</dbReference>
<dbReference type="InterPro" id="IPR046342">
    <property type="entry name" value="CBS_dom_sf"/>
</dbReference>
<keyword evidence="8 10" id="KW-0472">Membrane</keyword>
<evidence type="ECO:0000313" key="15">
    <source>
        <dbReference type="Proteomes" id="UP000223913"/>
    </source>
</evidence>
<feature type="domain" description="CBS" evidence="12">
    <location>
        <begin position="306"/>
        <end position="363"/>
    </location>
</feature>
<dbReference type="InterPro" id="IPR044751">
    <property type="entry name" value="Ion_transp-like_CBS"/>
</dbReference>
<dbReference type="PROSITE" id="PS51371">
    <property type="entry name" value="CBS"/>
    <property type="match status" value="2"/>
</dbReference>
<dbReference type="OrthoDB" id="9798188at2"/>
<keyword evidence="3" id="KW-1003">Cell membrane</keyword>
<dbReference type="FunFam" id="3.10.580.10:FF:000002">
    <property type="entry name" value="Magnesium/cobalt efflux protein CorC"/>
    <property type="match status" value="1"/>
</dbReference>
<evidence type="ECO:0000256" key="4">
    <source>
        <dbReference type="ARBA" id="ARBA00022692"/>
    </source>
</evidence>
<evidence type="ECO:0000256" key="11">
    <source>
        <dbReference type="SAM" id="Phobius"/>
    </source>
</evidence>
<evidence type="ECO:0000256" key="6">
    <source>
        <dbReference type="ARBA" id="ARBA00022989"/>
    </source>
</evidence>
<evidence type="ECO:0008006" key="16">
    <source>
        <dbReference type="Google" id="ProtNLM"/>
    </source>
</evidence>
<dbReference type="EMBL" id="PDUD01000034">
    <property type="protein sequence ID" value="PHN03074.1"/>
    <property type="molecule type" value="Genomic_DNA"/>
</dbReference>
<dbReference type="NCBIfam" id="TIGR03520">
    <property type="entry name" value="GldE"/>
    <property type="match status" value="1"/>
</dbReference>
<feature type="transmembrane region" description="Helical" evidence="11">
    <location>
        <begin position="121"/>
        <end position="141"/>
    </location>
</feature>
<feature type="transmembrane region" description="Helical" evidence="11">
    <location>
        <begin position="68"/>
        <end position="91"/>
    </location>
</feature>
<dbReference type="InterPro" id="IPR016169">
    <property type="entry name" value="FAD-bd_PCMH_sub2"/>
</dbReference>
<dbReference type="GO" id="GO:0050660">
    <property type="term" value="F:flavin adenine dinucleotide binding"/>
    <property type="evidence" value="ECO:0007669"/>
    <property type="project" value="InterPro"/>
</dbReference>
<keyword evidence="15" id="KW-1185">Reference proteome</keyword>
<accession>A0A2D0N3J4</accession>
<evidence type="ECO:0000256" key="8">
    <source>
        <dbReference type="ARBA" id="ARBA00023136"/>
    </source>
</evidence>
<dbReference type="InterPro" id="IPR000644">
    <property type="entry name" value="CBS_dom"/>
</dbReference>
<evidence type="ECO:0000259" key="13">
    <source>
        <dbReference type="PROSITE" id="PS51846"/>
    </source>
</evidence>
<keyword evidence="6 10" id="KW-1133">Transmembrane helix</keyword>
<organism evidence="14 15">
    <name type="scientific">Flavilitoribacter nigricans (strain ATCC 23147 / DSM 23189 / NBRC 102662 / NCIMB 1420 / SS-2)</name>
    <name type="common">Lewinella nigricans</name>
    <dbReference type="NCBI Taxonomy" id="1122177"/>
    <lineage>
        <taxon>Bacteria</taxon>
        <taxon>Pseudomonadati</taxon>
        <taxon>Bacteroidota</taxon>
        <taxon>Saprospiria</taxon>
        <taxon>Saprospirales</taxon>
        <taxon>Lewinellaceae</taxon>
        <taxon>Flavilitoribacter</taxon>
    </lineage>
</organism>
<keyword evidence="5" id="KW-0677">Repeat</keyword>
<name>A0A2D0N3J4_FLAN2</name>
<dbReference type="AlphaFoldDB" id="A0A2D0N3J4"/>
<dbReference type="SMART" id="SM01091">
    <property type="entry name" value="CorC_HlyC"/>
    <property type="match status" value="1"/>
</dbReference>
<evidence type="ECO:0000259" key="12">
    <source>
        <dbReference type="PROSITE" id="PS51371"/>
    </source>
</evidence>
<comment type="caution">
    <text evidence="14">The sequence shown here is derived from an EMBL/GenBank/DDBJ whole genome shotgun (WGS) entry which is preliminary data.</text>
</comment>
<dbReference type="Proteomes" id="UP000223913">
    <property type="component" value="Unassembled WGS sequence"/>
</dbReference>
<sequence length="462" mass="51723">MPLLLAIPPTEVFLGILAILFLLLCSALVSGSEVAFFSLTPNDFEKLQQDNSGSSQRILYLKDKPRKLLATILISNNFINIGIVILSEFVLSNLISPDIFDYWAESISVGIPWLSLSKEGLAITFNFLITVVSVTFLLVLFGEVAPKVYARINNLRLARIMSTPLDILMRILNPFSAILVNWTKVLEGRLLLTAAGAGLASREDIDEAIELTVSNGEDSGQEVDLLKSIVKFGEVSVKQIMRSRIDVIAVDHRISYPELLEVVKESGYSRIPVYNEDFDNVIGLLYVKDLLGYLHHDESFAWQKLIRTNMLFVPEAKKIDDLLREFQKEHLHMAIVVDEYGGSAGIVTLEDIMEEIIGEIQDEFDDDPEVIYHQIDDNNFVFDGKTLLNDVCRIVGIDTSTFDEVKGEADSVAGLLLELTGDMPTEGEEIVQKEFIFRVLKVSERRIESIQFTLPETTASTV</sequence>
<feature type="domain" description="CNNM transmembrane" evidence="13">
    <location>
        <begin position="8"/>
        <end position="222"/>
    </location>
</feature>
<dbReference type="GO" id="GO:0005886">
    <property type="term" value="C:plasma membrane"/>
    <property type="evidence" value="ECO:0007669"/>
    <property type="project" value="UniProtKB-SubCell"/>
</dbReference>
<gene>
    <name evidence="14" type="ORF">CRP01_28760</name>
</gene>
<dbReference type="Pfam" id="PF01595">
    <property type="entry name" value="CNNM"/>
    <property type="match status" value="1"/>
</dbReference>
<dbReference type="InterPro" id="IPR036318">
    <property type="entry name" value="FAD-bd_PCMH-like_sf"/>
</dbReference>
<protein>
    <recommendedName>
        <fullName evidence="16">Gliding motility-associated protein GldE</fullName>
    </recommendedName>
</protein>
<evidence type="ECO:0000256" key="10">
    <source>
        <dbReference type="PROSITE-ProRule" id="PRU01193"/>
    </source>
</evidence>
<keyword evidence="4 10" id="KW-0812">Transmembrane</keyword>
<reference evidence="14 15" key="1">
    <citation type="submission" date="2017-10" db="EMBL/GenBank/DDBJ databases">
        <title>The draft genome sequence of Lewinella nigricans NBRC 102662.</title>
        <authorList>
            <person name="Wang K."/>
        </authorList>
    </citation>
    <scope>NUCLEOTIDE SEQUENCE [LARGE SCALE GENOMIC DNA]</scope>
    <source>
        <strain evidence="14 15">NBRC 102662</strain>
    </source>
</reference>
<evidence type="ECO:0000256" key="7">
    <source>
        <dbReference type="ARBA" id="ARBA00023122"/>
    </source>
</evidence>
<dbReference type="Gene3D" id="3.30.465.10">
    <property type="match status" value="1"/>
</dbReference>
<evidence type="ECO:0000256" key="5">
    <source>
        <dbReference type="ARBA" id="ARBA00022737"/>
    </source>
</evidence>
<dbReference type="Gene3D" id="3.10.580.10">
    <property type="entry name" value="CBS-domain"/>
    <property type="match status" value="1"/>
</dbReference>
<keyword evidence="7 9" id="KW-0129">CBS domain</keyword>
<dbReference type="PROSITE" id="PS51846">
    <property type="entry name" value="CNNM"/>
    <property type="match status" value="1"/>
</dbReference>
<dbReference type="PANTHER" id="PTHR22777">
    <property type="entry name" value="HEMOLYSIN-RELATED"/>
    <property type="match status" value="1"/>
</dbReference>
<dbReference type="Pfam" id="PF03471">
    <property type="entry name" value="CorC_HlyC"/>
    <property type="match status" value="1"/>
</dbReference>
<dbReference type="SUPFAM" id="SSF54631">
    <property type="entry name" value="CBS-domain pair"/>
    <property type="match status" value="1"/>
</dbReference>
<dbReference type="InterPro" id="IPR005170">
    <property type="entry name" value="Transptr-assoc_dom"/>
</dbReference>
<comment type="similarity">
    <text evidence="2">Belongs to the UPF0053 family.</text>
</comment>
<evidence type="ECO:0000256" key="9">
    <source>
        <dbReference type="PROSITE-ProRule" id="PRU00703"/>
    </source>
</evidence>
<evidence type="ECO:0000256" key="1">
    <source>
        <dbReference type="ARBA" id="ARBA00004651"/>
    </source>
</evidence>
<dbReference type="InterPro" id="IPR019862">
    <property type="entry name" value="Motility-assoc_prot_GldE"/>
</dbReference>
<dbReference type="CDD" id="cd04590">
    <property type="entry name" value="CBS_pair_CorC_HlyC_assoc"/>
    <property type="match status" value="1"/>
</dbReference>
<comment type="subcellular location">
    <subcellularLocation>
        <location evidence="1">Cell membrane</location>
        <topology evidence="1">Multi-pass membrane protein</topology>
    </subcellularLocation>
</comment>
<dbReference type="PANTHER" id="PTHR22777:SF32">
    <property type="entry name" value="UPF0053 INNER MEMBRANE PROTEIN YFJD"/>
    <property type="match status" value="1"/>
</dbReference>
<dbReference type="Pfam" id="PF00571">
    <property type="entry name" value="CBS"/>
    <property type="match status" value="2"/>
</dbReference>
<feature type="domain" description="CBS" evidence="12">
    <location>
        <begin position="241"/>
        <end position="300"/>
    </location>
</feature>
<evidence type="ECO:0000256" key="3">
    <source>
        <dbReference type="ARBA" id="ARBA00022475"/>
    </source>
</evidence>
<evidence type="ECO:0000256" key="2">
    <source>
        <dbReference type="ARBA" id="ARBA00006337"/>
    </source>
</evidence>
<dbReference type="SMART" id="SM00116">
    <property type="entry name" value="CBS"/>
    <property type="match status" value="2"/>
</dbReference>
<dbReference type="InterPro" id="IPR002550">
    <property type="entry name" value="CNNM"/>
</dbReference>